<dbReference type="GO" id="GO:0051539">
    <property type="term" value="F:4 iron, 4 sulfur cluster binding"/>
    <property type="evidence" value="ECO:0007669"/>
    <property type="project" value="UniProtKB-KW"/>
</dbReference>
<dbReference type="Pfam" id="PF13187">
    <property type="entry name" value="Fer4_9"/>
    <property type="match status" value="1"/>
</dbReference>
<proteinExistence type="inferred from homology"/>
<keyword evidence="4" id="KW-0479">Metal-binding</keyword>
<dbReference type="GO" id="GO:0016491">
    <property type="term" value="F:oxidoreductase activity"/>
    <property type="evidence" value="ECO:0007669"/>
    <property type="project" value="UniProtKB-KW"/>
</dbReference>
<evidence type="ECO:0000256" key="4">
    <source>
        <dbReference type="ARBA" id="ARBA00022723"/>
    </source>
</evidence>
<organism evidence="10">
    <name type="scientific">Desulfobacca acetoxidans</name>
    <dbReference type="NCBI Taxonomy" id="60893"/>
    <lineage>
        <taxon>Bacteria</taxon>
        <taxon>Pseudomonadati</taxon>
        <taxon>Thermodesulfobacteriota</taxon>
        <taxon>Desulfobaccia</taxon>
        <taxon>Desulfobaccales</taxon>
        <taxon>Desulfobaccaceae</taxon>
        <taxon>Desulfobacca</taxon>
    </lineage>
</organism>
<evidence type="ECO:0000259" key="9">
    <source>
        <dbReference type="PROSITE" id="PS51379"/>
    </source>
</evidence>
<evidence type="ECO:0000313" key="10">
    <source>
        <dbReference type="EMBL" id="HGZ10890.1"/>
    </source>
</evidence>
<comment type="caution">
    <text evidence="10">The sequence shown here is derived from an EMBL/GenBank/DDBJ whole genome shotgun (WGS) entry which is preliminary data.</text>
</comment>
<accession>A0A7C5AKC9</accession>
<keyword evidence="6" id="KW-0560">Oxidoreductase</keyword>
<dbReference type="Pfam" id="PF02662">
    <property type="entry name" value="FlpD"/>
    <property type="match status" value="1"/>
</dbReference>
<name>A0A7C5AKC9_9BACT</name>
<reference evidence="10" key="1">
    <citation type="journal article" date="2020" name="mSystems">
        <title>Genome- and Community-Level Interaction Insights into Carbon Utilization and Element Cycling Functions of Hydrothermarchaeota in Hydrothermal Sediment.</title>
        <authorList>
            <person name="Zhou Z."/>
            <person name="Liu Y."/>
            <person name="Xu W."/>
            <person name="Pan J."/>
            <person name="Luo Z.H."/>
            <person name="Li M."/>
        </authorList>
    </citation>
    <scope>NUCLEOTIDE SEQUENCE [LARGE SCALE GENOMIC DNA]</scope>
    <source>
        <strain evidence="10">SpSt-853</strain>
    </source>
</reference>
<sequence>MDPEQRIGLYICHCGLNIAGVLSPEALTALCQDLPGVVVARHHLYTCSEAGQAEIKKDIHYFGLERVVIAACSPKLHEGTFRRLLASAGLNPYLLEMVNIREQCSWVHVGEPEAAAHKALELIRMGVAKARLAVPLRDRQVPVVRQAMIIGGGPAGLRAALDIADAGFPVILVEREPVLGGLANRLYKTFPRRERAFTLINPLMAAVSLHPGIRVLTQCEILDLKGHLGNYTVSLRQRLSGVGEACDCCGRCAEVCPITVPDDLEGGLRSRKAIYLPVAYAFPGRYVVDLEHCDFCGQCLKVCPQGAITLTPSEKKHRLKVGSIVVATGARPFDPVGSRYEKWTSLPGVITSLTLERLLDPDGPTHGRLLLPGVAKEPRDVAFLLCVGSREEEGNRYCSRVCCPTALKQALELRERFPKVRLRIYFRDIRTVKWEWEELYRQAREAGVLFLRGRVAEVTASAEGGLLVRAFDETFQTRTEDRVDLAVLAVGLIPGNGTALREVLKLPIGPDGFFLEAHPKLRPLETVLDGIFLAGTCQGPKDLAESLIQGSGAAAKVLGLLAHESLTLDGLVAQINPELCVGCGECVAACPFQAVELVGKGKARKAQVVPAACKGCGVCAGACPTGAVSPAGFTDDMLLAQIDEALSLEPEQKILAFCCNWCAYAGADFAGVSRLQYPSRVRIIRTMCAGRVHPKFILHAFARGAGRVLVAGCHPPGDCHYLSGNLRAKERVEKLWPKLAKEGIDPHRLRLAWISATEGQNFQKVIQELAAELEAEQFRNQATGGR</sequence>
<keyword evidence="8" id="KW-0411">Iron-sulfur</keyword>
<evidence type="ECO:0000256" key="1">
    <source>
        <dbReference type="ARBA" id="ARBA00001974"/>
    </source>
</evidence>
<evidence type="ECO:0000256" key="6">
    <source>
        <dbReference type="ARBA" id="ARBA00023002"/>
    </source>
</evidence>
<dbReference type="GO" id="GO:0046872">
    <property type="term" value="F:metal ion binding"/>
    <property type="evidence" value="ECO:0007669"/>
    <property type="project" value="UniProtKB-KW"/>
</dbReference>
<dbReference type="SUPFAM" id="SSF51905">
    <property type="entry name" value="FAD/NAD(P)-binding domain"/>
    <property type="match status" value="1"/>
</dbReference>
<keyword evidence="5" id="KW-0274">FAD</keyword>
<feature type="domain" description="4Fe-4S ferredoxin-type" evidence="9">
    <location>
        <begin position="284"/>
        <end position="313"/>
    </location>
</feature>
<feature type="domain" description="4Fe-4S ferredoxin-type" evidence="9">
    <location>
        <begin position="571"/>
        <end position="600"/>
    </location>
</feature>
<evidence type="ECO:0000256" key="5">
    <source>
        <dbReference type="ARBA" id="ARBA00022827"/>
    </source>
</evidence>
<dbReference type="PROSITE" id="PS00198">
    <property type="entry name" value="4FE4S_FER_1"/>
    <property type="match status" value="3"/>
</dbReference>
<dbReference type="EMBL" id="DTKJ01000014">
    <property type="protein sequence ID" value="HGZ10890.1"/>
    <property type="molecule type" value="Genomic_DNA"/>
</dbReference>
<dbReference type="Gene3D" id="3.40.50.720">
    <property type="entry name" value="NAD(P)-binding Rossmann-like Domain"/>
    <property type="match status" value="1"/>
</dbReference>
<comment type="cofactor">
    <cofactor evidence="1">
        <name>FAD</name>
        <dbReference type="ChEBI" id="CHEBI:57692"/>
    </cofactor>
</comment>
<keyword evidence="3" id="KW-0004">4Fe-4S</keyword>
<dbReference type="SUPFAM" id="SSF54862">
    <property type="entry name" value="4Fe-4S ferredoxins"/>
    <property type="match status" value="1"/>
</dbReference>
<dbReference type="Pfam" id="PF14697">
    <property type="entry name" value="Fer4_21"/>
    <property type="match status" value="1"/>
</dbReference>
<dbReference type="Gene3D" id="3.30.70.20">
    <property type="match status" value="2"/>
</dbReference>
<evidence type="ECO:0000256" key="3">
    <source>
        <dbReference type="ARBA" id="ARBA00022485"/>
    </source>
</evidence>
<dbReference type="InterPro" id="IPR003813">
    <property type="entry name" value="MvhD/FlpD"/>
</dbReference>
<dbReference type="InterPro" id="IPR039650">
    <property type="entry name" value="HdrA-like"/>
</dbReference>
<dbReference type="PANTHER" id="PTHR43498">
    <property type="entry name" value="FERREDOXIN:COB-COM HETERODISULFIDE REDUCTASE SUBUNIT A"/>
    <property type="match status" value="1"/>
</dbReference>
<dbReference type="PRINTS" id="PR00419">
    <property type="entry name" value="ADXRDTASE"/>
</dbReference>
<gene>
    <name evidence="10" type="ORF">ENW48_01570</name>
</gene>
<evidence type="ECO:0000256" key="8">
    <source>
        <dbReference type="ARBA" id="ARBA00023014"/>
    </source>
</evidence>
<comment type="similarity">
    <text evidence="2">Belongs to the HdrA family.</text>
</comment>
<dbReference type="InterPro" id="IPR017900">
    <property type="entry name" value="4Fe4S_Fe_S_CS"/>
</dbReference>
<keyword evidence="7" id="KW-0408">Iron</keyword>
<dbReference type="InterPro" id="IPR036188">
    <property type="entry name" value="FAD/NAD-bd_sf"/>
</dbReference>
<evidence type="ECO:0000256" key="7">
    <source>
        <dbReference type="ARBA" id="ARBA00023004"/>
    </source>
</evidence>
<protein>
    <submittedName>
        <fullName evidence="10">Hydrogenase iron-sulfur subunit</fullName>
    </submittedName>
</protein>
<dbReference type="PROSITE" id="PS51379">
    <property type="entry name" value="4FE4S_FER_2"/>
    <property type="match status" value="4"/>
</dbReference>
<keyword evidence="5" id="KW-0285">Flavoprotein</keyword>
<feature type="domain" description="4Fe-4S ferredoxin-type" evidence="9">
    <location>
        <begin position="237"/>
        <end position="267"/>
    </location>
</feature>
<dbReference type="InterPro" id="IPR017896">
    <property type="entry name" value="4Fe4S_Fe-S-bd"/>
</dbReference>
<evidence type="ECO:0000256" key="2">
    <source>
        <dbReference type="ARBA" id="ARBA00006561"/>
    </source>
</evidence>
<dbReference type="Pfam" id="PF12831">
    <property type="entry name" value="FAD_oxidored"/>
    <property type="match status" value="1"/>
</dbReference>
<dbReference type="AlphaFoldDB" id="A0A7C5AKC9"/>
<feature type="domain" description="4Fe-4S ferredoxin-type" evidence="9">
    <location>
        <begin position="604"/>
        <end position="633"/>
    </location>
</feature>
<dbReference type="PANTHER" id="PTHR43498:SF1">
    <property type="entry name" value="COB--COM HETERODISULFIDE REDUCTASE IRON-SULFUR SUBUNIT A"/>
    <property type="match status" value="1"/>
</dbReference>